<evidence type="ECO:0000256" key="1">
    <source>
        <dbReference type="ARBA" id="ARBA00004651"/>
    </source>
</evidence>
<keyword evidence="4 7" id="KW-0812">Transmembrane</keyword>
<dbReference type="InterPro" id="IPR007341">
    <property type="entry name" value="Transgly_assoc"/>
</dbReference>
<sequence length="106" mass="11061">MGFFGGVWGLIVLIVSGLVFGLIAKAILPGKQGIPLWLTILAGIVGAFLGNLVASWVGYTNANGGLPWFRWVLDIIGSVVVVAIASAVYPKRSHSGTGRRSTAMGH</sequence>
<keyword evidence="6 7" id="KW-0472">Membrane</keyword>
<dbReference type="PANTHER" id="PTHR33884:SF3">
    <property type="entry name" value="UPF0410 PROTEIN YMGE"/>
    <property type="match status" value="1"/>
</dbReference>
<dbReference type="EMBL" id="FORP01000025">
    <property type="protein sequence ID" value="SFK59839.1"/>
    <property type="molecule type" value="Genomic_DNA"/>
</dbReference>
<gene>
    <name evidence="8" type="ORF">SAMN05421835_12549</name>
</gene>
<evidence type="ECO:0000313" key="9">
    <source>
        <dbReference type="Proteomes" id="UP000199025"/>
    </source>
</evidence>
<evidence type="ECO:0000256" key="4">
    <source>
        <dbReference type="ARBA" id="ARBA00022692"/>
    </source>
</evidence>
<dbReference type="RefSeq" id="WP_091514436.1">
    <property type="nucleotide sequence ID" value="NZ_FORP01000025.1"/>
</dbReference>
<feature type="transmembrane region" description="Helical" evidence="7">
    <location>
        <begin position="36"/>
        <end position="59"/>
    </location>
</feature>
<evidence type="ECO:0000256" key="2">
    <source>
        <dbReference type="ARBA" id="ARBA00011006"/>
    </source>
</evidence>
<name>A0A1I4AVX2_9PSEU</name>
<dbReference type="Pfam" id="PF04226">
    <property type="entry name" value="Transgly_assoc"/>
    <property type="match status" value="1"/>
</dbReference>
<reference evidence="8 9" key="1">
    <citation type="submission" date="2016-10" db="EMBL/GenBank/DDBJ databases">
        <authorList>
            <person name="de Groot N.N."/>
        </authorList>
    </citation>
    <scope>NUCLEOTIDE SEQUENCE [LARGE SCALE GENOMIC DNA]</scope>
    <source>
        <strain evidence="8 9">DSM 44468</strain>
    </source>
</reference>
<proteinExistence type="inferred from homology"/>
<evidence type="ECO:0000256" key="6">
    <source>
        <dbReference type="ARBA" id="ARBA00023136"/>
    </source>
</evidence>
<organism evidence="8 9">
    <name type="scientific">Amycolatopsis sacchari</name>
    <dbReference type="NCBI Taxonomy" id="115433"/>
    <lineage>
        <taxon>Bacteria</taxon>
        <taxon>Bacillati</taxon>
        <taxon>Actinomycetota</taxon>
        <taxon>Actinomycetes</taxon>
        <taxon>Pseudonocardiales</taxon>
        <taxon>Pseudonocardiaceae</taxon>
        <taxon>Amycolatopsis</taxon>
    </lineage>
</organism>
<feature type="transmembrane region" description="Helical" evidence="7">
    <location>
        <begin position="6"/>
        <end position="24"/>
    </location>
</feature>
<dbReference type="Proteomes" id="UP000199025">
    <property type="component" value="Unassembled WGS sequence"/>
</dbReference>
<keyword evidence="3" id="KW-1003">Cell membrane</keyword>
<dbReference type="PANTHER" id="PTHR33884">
    <property type="entry name" value="UPF0410 PROTEIN YMGE"/>
    <property type="match status" value="1"/>
</dbReference>
<keyword evidence="5 7" id="KW-1133">Transmembrane helix</keyword>
<comment type="subcellular location">
    <subcellularLocation>
        <location evidence="1">Cell membrane</location>
        <topology evidence="1">Multi-pass membrane protein</topology>
    </subcellularLocation>
</comment>
<evidence type="ECO:0000256" key="5">
    <source>
        <dbReference type="ARBA" id="ARBA00022989"/>
    </source>
</evidence>
<evidence type="ECO:0000313" key="8">
    <source>
        <dbReference type="EMBL" id="SFK59839.1"/>
    </source>
</evidence>
<dbReference type="STRING" id="115433.SAMN05421835_12549"/>
<evidence type="ECO:0000256" key="7">
    <source>
        <dbReference type="SAM" id="Phobius"/>
    </source>
</evidence>
<feature type="transmembrane region" description="Helical" evidence="7">
    <location>
        <begin position="71"/>
        <end position="90"/>
    </location>
</feature>
<dbReference type="GO" id="GO:0005886">
    <property type="term" value="C:plasma membrane"/>
    <property type="evidence" value="ECO:0007669"/>
    <property type="project" value="UniProtKB-SubCell"/>
</dbReference>
<protein>
    <submittedName>
        <fullName evidence="8">Transglycosylase associated protein</fullName>
    </submittedName>
</protein>
<keyword evidence="9" id="KW-1185">Reference proteome</keyword>
<dbReference type="AlphaFoldDB" id="A0A1I4AVX2"/>
<comment type="similarity">
    <text evidence="2">Belongs to the UPF0410 family.</text>
</comment>
<accession>A0A1I4AVX2</accession>
<evidence type="ECO:0000256" key="3">
    <source>
        <dbReference type="ARBA" id="ARBA00022475"/>
    </source>
</evidence>
<dbReference type="OrthoDB" id="3483802at2"/>